<sequence>MLFQILPIFWIIAICAKIPMTKKLIMKFPIISKIWLMLLKFIKDLNIKGMYSSPNNLTGFSSHMGNHRRDDERSTSPSYFYLPYNIYYESDK</sequence>
<name>D4N360_RICFI</name>
<evidence type="ECO:0000313" key="1">
    <source>
        <dbReference type="EMBL" id="ADD74143.1"/>
    </source>
</evidence>
<keyword evidence="1" id="KW-0614">Plasmid</keyword>
<accession>D4N360</accession>
<reference evidence="1" key="1">
    <citation type="journal article" date="2010" name="Appl. Environ. Microbiol.">
        <title>Rickettsia felis infection in a common household insect pest, Liposcelis bostrychophila (Psocoptera: Liposcelidae).</title>
        <authorList>
            <person name="Behar A."/>
            <person name="McCormick L.J."/>
            <person name="Perlman S.J."/>
        </authorList>
    </citation>
    <scope>NUCLEOTIDE SEQUENCE</scope>
    <source>
        <plasmid evidence="1">pRF</plasmid>
    </source>
</reference>
<dbReference type="EMBL" id="GQ329881">
    <property type="protein sequence ID" value="ADD74143.1"/>
    <property type="molecule type" value="Genomic_DNA"/>
</dbReference>
<proteinExistence type="predicted"/>
<geneLocation type="plasmid" evidence="1">
    <name>pRF</name>
</geneLocation>
<protein>
    <submittedName>
        <fullName evidence="1">Uncharacterized protein</fullName>
    </submittedName>
</protein>
<dbReference type="AlphaFoldDB" id="D4N360"/>
<organism evidence="1">
    <name type="scientific">Rickettsia felis</name>
    <name type="common">Rickettsia azadi</name>
    <dbReference type="NCBI Taxonomy" id="42862"/>
    <lineage>
        <taxon>Bacteria</taxon>
        <taxon>Pseudomonadati</taxon>
        <taxon>Pseudomonadota</taxon>
        <taxon>Alphaproteobacteria</taxon>
        <taxon>Rickettsiales</taxon>
        <taxon>Rickettsiaceae</taxon>
        <taxon>Rickettsieae</taxon>
        <taxon>Rickettsia</taxon>
        <taxon>spotted fever group</taxon>
    </lineage>
</organism>